<dbReference type="AlphaFoldDB" id="A0A0R2X9T9"/>
<gene>
    <name evidence="2" type="ORF">ABS32_02360</name>
</gene>
<feature type="transmembrane region" description="Helical" evidence="1">
    <location>
        <begin position="104"/>
        <end position="128"/>
    </location>
</feature>
<keyword evidence="1" id="KW-0812">Transmembrane</keyword>
<proteinExistence type="predicted"/>
<dbReference type="EMBL" id="LIDM01000055">
    <property type="protein sequence ID" value="KRP32826.1"/>
    <property type="molecule type" value="Genomic_DNA"/>
</dbReference>
<organism evidence="2 3">
    <name type="scientific">Verrucomicrobia subdivision 6 bacterium BACL9 MAG-120820-bin42</name>
    <dbReference type="NCBI Taxonomy" id="1655634"/>
    <lineage>
        <taxon>Bacteria</taxon>
        <taxon>Pseudomonadati</taxon>
        <taxon>Verrucomicrobiota</taxon>
        <taxon>Verrucomicrobiia</taxon>
        <taxon>Verrucomicrobiales</taxon>
        <taxon>Verrucomicrobia subdivision 6</taxon>
    </lineage>
</organism>
<accession>A0A0R2X9T9</accession>
<dbReference type="Pfam" id="PF20221">
    <property type="entry name" value="DUF6580"/>
    <property type="match status" value="1"/>
</dbReference>
<feature type="transmembrane region" description="Helical" evidence="1">
    <location>
        <begin position="160"/>
        <end position="178"/>
    </location>
</feature>
<sequence>MHNGKMRWAIFLVAGVALFRCVRPWVGGPENFAPLAALALCGAIYFPRPWSWVAPLVALLVSDIFLNLYYGLGPWTEGTGLAAISYLLIWALGSRLAKHPSWKVWLGGSIGATLLFYMVTNTGAWWTIPIYEKSWTGWVQALTVGIPGYPPTWTFLRGSLISDLLFTGLFVLGVEWSARRLGGPARSALVAAPVR</sequence>
<evidence type="ECO:0000256" key="1">
    <source>
        <dbReference type="SAM" id="Phobius"/>
    </source>
</evidence>
<evidence type="ECO:0000313" key="2">
    <source>
        <dbReference type="EMBL" id="KRP32826.1"/>
    </source>
</evidence>
<keyword evidence="1" id="KW-0472">Membrane</keyword>
<keyword evidence="1" id="KW-1133">Transmembrane helix</keyword>
<feature type="transmembrane region" description="Helical" evidence="1">
    <location>
        <begin position="78"/>
        <end position="97"/>
    </location>
</feature>
<dbReference type="InterPro" id="IPR046487">
    <property type="entry name" value="DUF6580"/>
</dbReference>
<reference evidence="2 3" key="1">
    <citation type="submission" date="2015-10" db="EMBL/GenBank/DDBJ databases">
        <title>Metagenome-Assembled Genomes uncover a global brackish microbiome.</title>
        <authorList>
            <person name="Hugerth L.W."/>
            <person name="Larsson J."/>
            <person name="Alneberg J."/>
            <person name="Lindh M.V."/>
            <person name="Legrand C."/>
            <person name="Pinhassi J."/>
            <person name="Andersson A.F."/>
        </authorList>
    </citation>
    <scope>NUCLEOTIDE SEQUENCE [LARGE SCALE GENOMIC DNA]</scope>
    <source>
        <strain evidence="2">BACL9 MAG-120820-bin42</strain>
    </source>
</reference>
<feature type="transmembrane region" description="Helical" evidence="1">
    <location>
        <begin position="53"/>
        <end position="72"/>
    </location>
</feature>
<protein>
    <recommendedName>
        <fullName evidence="4">Rod shape-determining protein MreD</fullName>
    </recommendedName>
</protein>
<dbReference type="Proteomes" id="UP000051557">
    <property type="component" value="Unassembled WGS sequence"/>
</dbReference>
<evidence type="ECO:0000313" key="3">
    <source>
        <dbReference type="Proteomes" id="UP000051557"/>
    </source>
</evidence>
<evidence type="ECO:0008006" key="4">
    <source>
        <dbReference type="Google" id="ProtNLM"/>
    </source>
</evidence>
<comment type="caution">
    <text evidence="2">The sequence shown here is derived from an EMBL/GenBank/DDBJ whole genome shotgun (WGS) entry which is preliminary data.</text>
</comment>
<name>A0A0R2X9T9_9BACT</name>